<keyword evidence="6" id="KW-0406">Ion transport</keyword>
<sequence>MWHMPLEEALLRARIRRLTRRSRLRPSNRRLPRQFRRSTDPREVTPARTAQLIITAFGVALVAGTVLLLLPGARTGEGGATVLEAVFTATSAICVTGLVVVDTPTYWTPFGQAVILALIQIGGFGVMSFTTVLGILLARRLGLKARILSSAETKHPGYGDMRRVLLRILATTAVIEVAVAAALALRFHAGYDYGVGRAVWHGVFHAVSAFNNAGFALYSLSIMDFAADPWINLPLIVAVVLGGLGFPVLYQLRKEWRLPRRWTLNTRLVLFASPILLLGGTVFLCAVEWSSPTTLGPMGTGEKLLAGFFQSTVARTAGFNSIDVSAMHPVSWLGLDILMLIGGGPAGTAGGLKVTTFAVLGYIAFTEITGGSAVNVLGKRLPRSVQRQAITVVVLAVGAVVTGTMALMLMHEDLGLDRVLFEAVSAFATVGLSTGITAELSGPGQLVLVALMFLGRLGPVTVATATAYRHRRLLYELPEERPLIG</sequence>
<keyword evidence="2" id="KW-0813">Transport</keyword>
<dbReference type="EMBL" id="BMEQ01000007">
    <property type="protein sequence ID" value="GGG55305.1"/>
    <property type="molecule type" value="Genomic_DNA"/>
</dbReference>
<reference evidence="9" key="2">
    <citation type="submission" date="2020-09" db="EMBL/GenBank/DDBJ databases">
        <authorList>
            <person name="Sun Q."/>
            <person name="Zhou Y."/>
        </authorList>
    </citation>
    <scope>NUCLEOTIDE SEQUENCE</scope>
    <source>
        <strain evidence="9">CGMCC 1.12187</strain>
    </source>
</reference>
<feature type="transmembrane region" description="Helical" evidence="8">
    <location>
        <begin position="270"/>
        <end position="289"/>
    </location>
</feature>
<evidence type="ECO:0000256" key="6">
    <source>
        <dbReference type="ARBA" id="ARBA00023065"/>
    </source>
</evidence>
<accession>A0A917GS35</accession>
<dbReference type="GO" id="GO:0030001">
    <property type="term" value="P:metal ion transport"/>
    <property type="evidence" value="ECO:0007669"/>
    <property type="project" value="UniProtKB-ARBA"/>
</dbReference>
<feature type="transmembrane region" description="Helical" evidence="8">
    <location>
        <begin position="50"/>
        <end position="70"/>
    </location>
</feature>
<name>A0A917GS35_9MICC</name>
<dbReference type="InterPro" id="IPR003445">
    <property type="entry name" value="Cat_transpt"/>
</dbReference>
<evidence type="ECO:0000256" key="4">
    <source>
        <dbReference type="ARBA" id="ARBA00022692"/>
    </source>
</evidence>
<feature type="transmembrane region" description="Helical" evidence="8">
    <location>
        <begin position="164"/>
        <end position="187"/>
    </location>
</feature>
<evidence type="ECO:0000256" key="2">
    <source>
        <dbReference type="ARBA" id="ARBA00022448"/>
    </source>
</evidence>
<feature type="transmembrane region" description="Helical" evidence="8">
    <location>
        <begin position="389"/>
        <end position="410"/>
    </location>
</feature>
<evidence type="ECO:0000256" key="1">
    <source>
        <dbReference type="ARBA" id="ARBA00004651"/>
    </source>
</evidence>
<dbReference type="PANTHER" id="PTHR32024">
    <property type="entry name" value="TRK SYSTEM POTASSIUM UPTAKE PROTEIN TRKG-RELATED"/>
    <property type="match status" value="1"/>
</dbReference>
<keyword evidence="3" id="KW-1003">Cell membrane</keyword>
<proteinExistence type="predicted"/>
<evidence type="ECO:0000313" key="10">
    <source>
        <dbReference type="Proteomes" id="UP000638848"/>
    </source>
</evidence>
<comment type="caution">
    <text evidence="9">The sequence shown here is derived from an EMBL/GenBank/DDBJ whole genome shotgun (WGS) entry which is preliminary data.</text>
</comment>
<comment type="subcellular location">
    <subcellularLocation>
        <location evidence="1">Cell membrane</location>
        <topology evidence="1">Multi-pass membrane protein</topology>
    </subcellularLocation>
</comment>
<organism evidence="9 10">
    <name type="scientific">Kocuria dechangensis</name>
    <dbReference type="NCBI Taxonomy" id="1176249"/>
    <lineage>
        <taxon>Bacteria</taxon>
        <taxon>Bacillati</taxon>
        <taxon>Actinomycetota</taxon>
        <taxon>Actinomycetes</taxon>
        <taxon>Micrococcales</taxon>
        <taxon>Micrococcaceae</taxon>
        <taxon>Kocuria</taxon>
    </lineage>
</organism>
<feature type="transmembrane region" description="Helical" evidence="8">
    <location>
        <begin position="113"/>
        <end position="138"/>
    </location>
</feature>
<keyword evidence="7 8" id="KW-0472">Membrane</keyword>
<feature type="transmembrane region" description="Helical" evidence="8">
    <location>
        <begin position="230"/>
        <end position="250"/>
    </location>
</feature>
<evidence type="ECO:0000256" key="7">
    <source>
        <dbReference type="ARBA" id="ARBA00023136"/>
    </source>
</evidence>
<evidence type="ECO:0000256" key="3">
    <source>
        <dbReference type="ARBA" id="ARBA00022475"/>
    </source>
</evidence>
<dbReference type="Proteomes" id="UP000638848">
    <property type="component" value="Unassembled WGS sequence"/>
</dbReference>
<dbReference type="GO" id="GO:0008324">
    <property type="term" value="F:monoatomic cation transmembrane transporter activity"/>
    <property type="evidence" value="ECO:0007669"/>
    <property type="project" value="InterPro"/>
</dbReference>
<feature type="transmembrane region" description="Helical" evidence="8">
    <location>
        <begin position="82"/>
        <end position="101"/>
    </location>
</feature>
<dbReference type="Pfam" id="PF02386">
    <property type="entry name" value="TrkH"/>
    <property type="match status" value="1"/>
</dbReference>
<feature type="transmembrane region" description="Helical" evidence="8">
    <location>
        <begin position="446"/>
        <end position="468"/>
    </location>
</feature>
<dbReference type="PANTHER" id="PTHR32024:SF1">
    <property type="entry name" value="KTR SYSTEM POTASSIUM UPTAKE PROTEIN B"/>
    <property type="match status" value="1"/>
</dbReference>
<keyword evidence="5 8" id="KW-1133">Transmembrane helix</keyword>
<protein>
    <submittedName>
        <fullName evidence="9">Potassium transporter Trk</fullName>
    </submittedName>
</protein>
<dbReference type="AlphaFoldDB" id="A0A917GS35"/>
<keyword evidence="10" id="KW-1185">Reference proteome</keyword>
<gene>
    <name evidence="9" type="ORF">GCM10011374_17830</name>
</gene>
<evidence type="ECO:0000256" key="5">
    <source>
        <dbReference type="ARBA" id="ARBA00022989"/>
    </source>
</evidence>
<dbReference type="GO" id="GO:0005886">
    <property type="term" value="C:plasma membrane"/>
    <property type="evidence" value="ECO:0007669"/>
    <property type="project" value="UniProtKB-SubCell"/>
</dbReference>
<keyword evidence="4 8" id="KW-0812">Transmembrane</keyword>
<reference evidence="9" key="1">
    <citation type="journal article" date="2014" name="Int. J. Syst. Evol. Microbiol.">
        <title>Complete genome sequence of Corynebacterium casei LMG S-19264T (=DSM 44701T), isolated from a smear-ripened cheese.</title>
        <authorList>
            <consortium name="US DOE Joint Genome Institute (JGI-PGF)"/>
            <person name="Walter F."/>
            <person name="Albersmeier A."/>
            <person name="Kalinowski J."/>
            <person name="Ruckert C."/>
        </authorList>
    </citation>
    <scope>NUCLEOTIDE SEQUENCE</scope>
    <source>
        <strain evidence="9">CGMCC 1.12187</strain>
    </source>
</reference>
<evidence type="ECO:0000313" key="9">
    <source>
        <dbReference type="EMBL" id="GGG55305.1"/>
    </source>
</evidence>
<evidence type="ECO:0000256" key="8">
    <source>
        <dbReference type="SAM" id="Phobius"/>
    </source>
</evidence>